<evidence type="ECO:0000313" key="4">
    <source>
        <dbReference type="Proteomes" id="UP001219518"/>
    </source>
</evidence>
<organism evidence="3 4">
    <name type="scientific">Frankliniella fusca</name>
    <dbReference type="NCBI Taxonomy" id="407009"/>
    <lineage>
        <taxon>Eukaryota</taxon>
        <taxon>Metazoa</taxon>
        <taxon>Ecdysozoa</taxon>
        <taxon>Arthropoda</taxon>
        <taxon>Hexapoda</taxon>
        <taxon>Insecta</taxon>
        <taxon>Pterygota</taxon>
        <taxon>Neoptera</taxon>
        <taxon>Paraneoptera</taxon>
        <taxon>Thysanoptera</taxon>
        <taxon>Terebrantia</taxon>
        <taxon>Thripoidea</taxon>
        <taxon>Thripidae</taxon>
        <taxon>Frankliniella</taxon>
    </lineage>
</organism>
<dbReference type="Proteomes" id="UP001219518">
    <property type="component" value="Unassembled WGS sequence"/>
</dbReference>
<gene>
    <name evidence="3" type="ORF">KUF71_010813</name>
</gene>
<keyword evidence="2" id="KW-1133">Transmembrane helix</keyword>
<evidence type="ECO:0000256" key="1">
    <source>
        <dbReference type="SAM" id="MobiDB-lite"/>
    </source>
</evidence>
<keyword evidence="2" id="KW-0812">Transmembrane</keyword>
<protein>
    <submittedName>
        <fullName evidence="3">Tubulin alpha-2 chain</fullName>
    </submittedName>
</protein>
<reference evidence="3" key="2">
    <citation type="journal article" date="2023" name="BMC Genomics">
        <title>Pest status, molecular evolution, and epigenetic factors derived from the genome assembly of Frankliniella fusca, a thysanopteran phytovirus vector.</title>
        <authorList>
            <person name="Catto M.A."/>
            <person name="Labadie P.E."/>
            <person name="Jacobson A.L."/>
            <person name="Kennedy G.G."/>
            <person name="Srinivasan R."/>
            <person name="Hunt B.G."/>
        </authorList>
    </citation>
    <scope>NUCLEOTIDE SEQUENCE</scope>
    <source>
        <strain evidence="3">PL_HMW_Pooled</strain>
    </source>
</reference>
<dbReference type="EMBL" id="JAHWGI010001041">
    <property type="protein sequence ID" value="KAK3921628.1"/>
    <property type="molecule type" value="Genomic_DNA"/>
</dbReference>
<comment type="caution">
    <text evidence="3">The sequence shown here is derived from an EMBL/GenBank/DDBJ whole genome shotgun (WGS) entry which is preliminary data.</text>
</comment>
<feature type="non-terminal residue" evidence="3">
    <location>
        <position position="1"/>
    </location>
</feature>
<feature type="transmembrane region" description="Helical" evidence="2">
    <location>
        <begin position="101"/>
        <end position="119"/>
    </location>
</feature>
<dbReference type="AlphaFoldDB" id="A0AAE1HI46"/>
<keyword evidence="2" id="KW-0472">Membrane</keyword>
<evidence type="ECO:0000313" key="3">
    <source>
        <dbReference type="EMBL" id="KAK3921628.1"/>
    </source>
</evidence>
<accession>A0AAE1HI46</accession>
<name>A0AAE1HI46_9NEOP</name>
<feature type="compositionally biased region" description="Basic and acidic residues" evidence="1">
    <location>
        <begin position="308"/>
        <end position="325"/>
    </location>
</feature>
<proteinExistence type="predicted"/>
<evidence type="ECO:0000256" key="2">
    <source>
        <dbReference type="SAM" id="Phobius"/>
    </source>
</evidence>
<keyword evidence="4" id="KW-1185">Reference proteome</keyword>
<reference evidence="3" key="1">
    <citation type="submission" date="2021-07" db="EMBL/GenBank/DDBJ databases">
        <authorList>
            <person name="Catto M.A."/>
            <person name="Jacobson A."/>
            <person name="Kennedy G."/>
            <person name="Labadie P."/>
            <person name="Hunt B.G."/>
            <person name="Srinivasan R."/>
        </authorList>
    </citation>
    <scope>NUCLEOTIDE SEQUENCE</scope>
    <source>
        <strain evidence="3">PL_HMW_Pooled</strain>
        <tissue evidence="3">Head</tissue>
    </source>
</reference>
<sequence>TYSSNDSGRTSTELFVLVSAFIGGAPVAARDGVHTTVPPRRVPLVHTAPVPRSVRSAAPCTTTSHHVPQVRKRQLSAVQQQHSTYHYLHYFAGAADTMRTAILLAVLAALAAVALAAPAPEQQLPAGYIQPSRVRHRRFVLWGWDLGGFLRDVNRQVHNAWAASTHWVHRLLHGAHRLPQHEAVYELALPGGGIGVLKIISFRAQHPHRGPLVWDGKRLAWQHHHQHHGHDGNLLTLDHNGMHHAIRLDALARYLRHVPAGTKVRAEVLGSGWRSLRIVLHVVGKHGKEDASKSVSILVSKLIERHWSHEHSKSSHEHTSRDMATKSRATGKKVMATNRATTRRATSQAAVKTSSISRTTILPQSSKTTTARRTAEIQARAATVTAAVATARTRRRARSPRWCGTARACPGRTPSAWTAKAGR</sequence>
<feature type="region of interest" description="Disordered" evidence="1">
    <location>
        <begin position="308"/>
        <end position="356"/>
    </location>
</feature>
<feature type="compositionally biased region" description="Low complexity" evidence="1">
    <location>
        <begin position="336"/>
        <end position="350"/>
    </location>
</feature>